<protein>
    <submittedName>
        <fullName evidence="2">Uncharacterized protein</fullName>
    </submittedName>
</protein>
<keyword evidence="1" id="KW-0812">Transmembrane</keyword>
<evidence type="ECO:0000313" key="2">
    <source>
        <dbReference type="EnsemblPlants" id="Bo4g030130.1"/>
    </source>
</evidence>
<sequence length="286" mass="32447">MATQGKQVVTKRHGDPRRAQCVCLRRDEVARLAKDLGGQLSCSRVRRQAVANCPSCHPHGYGPMLSGSFEYPERESIRGLHLPLGISLGLKGMGYPQTRFTQIKLVCLISTHRRYKHLRESMKSVNSDLYTFVARPWCIEAMMVSLHLAMVYRGDEGVTPPRHAPWRPKQSLFKTKFWSDTFLGILLDKFDVCGYEEKGKRVWMILFCVSYNLHVIHLMVIFRLKEDCDFAAGFLAASFGLVVDSIHDDWKVILFAPGWFVVAVLAAYKCIVIRGMVAEVVDDLVP</sequence>
<reference evidence="2" key="2">
    <citation type="submission" date="2015-03" db="UniProtKB">
        <authorList>
            <consortium name="EnsemblPlants"/>
        </authorList>
    </citation>
    <scope>IDENTIFICATION</scope>
</reference>
<name>A0A0D3BR37_BRAOL</name>
<keyword evidence="3" id="KW-1185">Reference proteome</keyword>
<dbReference type="Proteomes" id="UP000032141">
    <property type="component" value="Chromosome C4"/>
</dbReference>
<organism evidence="2 3">
    <name type="scientific">Brassica oleracea var. oleracea</name>
    <dbReference type="NCBI Taxonomy" id="109376"/>
    <lineage>
        <taxon>Eukaryota</taxon>
        <taxon>Viridiplantae</taxon>
        <taxon>Streptophyta</taxon>
        <taxon>Embryophyta</taxon>
        <taxon>Tracheophyta</taxon>
        <taxon>Spermatophyta</taxon>
        <taxon>Magnoliopsida</taxon>
        <taxon>eudicotyledons</taxon>
        <taxon>Gunneridae</taxon>
        <taxon>Pentapetalae</taxon>
        <taxon>rosids</taxon>
        <taxon>malvids</taxon>
        <taxon>Brassicales</taxon>
        <taxon>Brassicaceae</taxon>
        <taxon>Brassiceae</taxon>
        <taxon>Brassica</taxon>
    </lineage>
</organism>
<keyword evidence="1" id="KW-0472">Membrane</keyword>
<keyword evidence="1" id="KW-1133">Transmembrane helix</keyword>
<dbReference type="EnsemblPlants" id="Bo4g030130.1">
    <property type="protein sequence ID" value="Bo4g030130.1"/>
    <property type="gene ID" value="Bo4g030130"/>
</dbReference>
<accession>A0A0D3BR37</accession>
<reference evidence="2 3" key="1">
    <citation type="journal article" date="2014" name="Genome Biol.">
        <title>Transcriptome and methylome profiling reveals relics of genome dominance in the mesopolyploid Brassica oleracea.</title>
        <authorList>
            <person name="Parkin I.A."/>
            <person name="Koh C."/>
            <person name="Tang H."/>
            <person name="Robinson S.J."/>
            <person name="Kagale S."/>
            <person name="Clarke W.E."/>
            <person name="Town C.D."/>
            <person name="Nixon J."/>
            <person name="Krishnakumar V."/>
            <person name="Bidwell S.L."/>
            <person name="Denoeud F."/>
            <person name="Belcram H."/>
            <person name="Links M.G."/>
            <person name="Just J."/>
            <person name="Clarke C."/>
            <person name="Bender T."/>
            <person name="Huebert T."/>
            <person name="Mason A.S."/>
            <person name="Pires J.C."/>
            <person name="Barker G."/>
            <person name="Moore J."/>
            <person name="Walley P.G."/>
            <person name="Manoli S."/>
            <person name="Batley J."/>
            <person name="Edwards D."/>
            <person name="Nelson M.N."/>
            <person name="Wang X."/>
            <person name="Paterson A.H."/>
            <person name="King G."/>
            <person name="Bancroft I."/>
            <person name="Chalhoub B."/>
            <person name="Sharpe A.G."/>
        </authorList>
    </citation>
    <scope>NUCLEOTIDE SEQUENCE</scope>
    <source>
        <strain evidence="2 3">cv. TO1000</strain>
    </source>
</reference>
<dbReference type="Gramene" id="Bo4g030130.1">
    <property type="protein sequence ID" value="Bo4g030130.1"/>
    <property type="gene ID" value="Bo4g030130"/>
</dbReference>
<dbReference type="AlphaFoldDB" id="A0A0D3BR37"/>
<evidence type="ECO:0000256" key="1">
    <source>
        <dbReference type="SAM" id="Phobius"/>
    </source>
</evidence>
<feature type="transmembrane region" description="Helical" evidence="1">
    <location>
        <begin position="202"/>
        <end position="222"/>
    </location>
</feature>
<feature type="transmembrane region" description="Helical" evidence="1">
    <location>
        <begin position="252"/>
        <end position="271"/>
    </location>
</feature>
<dbReference type="HOGENOM" id="CLU_974359_0_0_1"/>
<proteinExistence type="predicted"/>
<evidence type="ECO:0000313" key="3">
    <source>
        <dbReference type="Proteomes" id="UP000032141"/>
    </source>
</evidence>